<proteinExistence type="predicted"/>
<keyword evidence="1" id="KW-1133">Transmembrane helix</keyword>
<dbReference type="AlphaFoldDB" id="A0A165DM03"/>
<gene>
    <name evidence="2" type="ORF">EXIGLDRAFT_272308</name>
</gene>
<accession>A0A165DM03</accession>
<feature type="transmembrane region" description="Helical" evidence="1">
    <location>
        <begin position="73"/>
        <end position="94"/>
    </location>
</feature>
<protein>
    <submittedName>
        <fullName evidence="2">Uncharacterized protein</fullName>
    </submittedName>
</protein>
<evidence type="ECO:0000313" key="2">
    <source>
        <dbReference type="EMBL" id="KZV84870.1"/>
    </source>
</evidence>
<name>A0A165DM03_EXIGL</name>
<dbReference type="EMBL" id="KV426208">
    <property type="protein sequence ID" value="KZV84870.1"/>
    <property type="molecule type" value="Genomic_DNA"/>
</dbReference>
<organism evidence="2 3">
    <name type="scientific">Exidia glandulosa HHB12029</name>
    <dbReference type="NCBI Taxonomy" id="1314781"/>
    <lineage>
        <taxon>Eukaryota</taxon>
        <taxon>Fungi</taxon>
        <taxon>Dikarya</taxon>
        <taxon>Basidiomycota</taxon>
        <taxon>Agaricomycotina</taxon>
        <taxon>Agaricomycetes</taxon>
        <taxon>Auriculariales</taxon>
        <taxon>Exidiaceae</taxon>
        <taxon>Exidia</taxon>
    </lineage>
</organism>
<reference evidence="2 3" key="1">
    <citation type="journal article" date="2016" name="Mol. Biol. Evol.">
        <title>Comparative Genomics of Early-Diverging Mushroom-Forming Fungi Provides Insights into the Origins of Lignocellulose Decay Capabilities.</title>
        <authorList>
            <person name="Nagy L.G."/>
            <person name="Riley R."/>
            <person name="Tritt A."/>
            <person name="Adam C."/>
            <person name="Daum C."/>
            <person name="Floudas D."/>
            <person name="Sun H."/>
            <person name="Yadav J.S."/>
            <person name="Pangilinan J."/>
            <person name="Larsson K.H."/>
            <person name="Matsuura K."/>
            <person name="Barry K."/>
            <person name="Labutti K."/>
            <person name="Kuo R."/>
            <person name="Ohm R.A."/>
            <person name="Bhattacharya S.S."/>
            <person name="Shirouzu T."/>
            <person name="Yoshinaga Y."/>
            <person name="Martin F.M."/>
            <person name="Grigoriev I.V."/>
            <person name="Hibbett D.S."/>
        </authorList>
    </citation>
    <scope>NUCLEOTIDE SEQUENCE [LARGE SCALE GENOMIC DNA]</scope>
    <source>
        <strain evidence="2 3">HHB12029</strain>
    </source>
</reference>
<keyword evidence="1" id="KW-0472">Membrane</keyword>
<sequence>MPTVSRHSASAGRALWCSQTWDKRGRHCSRFSRTWSEIHQIRAGGQARQAHRKALSCNCGTERIYAHKRRIDFFLGILLTTCPILVLQELSSLIHQ</sequence>
<dbReference type="InParanoid" id="A0A165DM03"/>
<evidence type="ECO:0000313" key="3">
    <source>
        <dbReference type="Proteomes" id="UP000077266"/>
    </source>
</evidence>
<evidence type="ECO:0000256" key="1">
    <source>
        <dbReference type="SAM" id="Phobius"/>
    </source>
</evidence>
<dbReference type="Proteomes" id="UP000077266">
    <property type="component" value="Unassembled WGS sequence"/>
</dbReference>
<keyword evidence="3" id="KW-1185">Reference proteome</keyword>
<keyword evidence="1" id="KW-0812">Transmembrane</keyword>